<proteinExistence type="predicted"/>
<organism evidence="2 3">
    <name type="scientific">Pisum sativum</name>
    <name type="common">Garden pea</name>
    <name type="synonym">Lathyrus oleraceus</name>
    <dbReference type="NCBI Taxonomy" id="3888"/>
    <lineage>
        <taxon>Eukaryota</taxon>
        <taxon>Viridiplantae</taxon>
        <taxon>Streptophyta</taxon>
        <taxon>Embryophyta</taxon>
        <taxon>Tracheophyta</taxon>
        <taxon>Spermatophyta</taxon>
        <taxon>Magnoliopsida</taxon>
        <taxon>eudicotyledons</taxon>
        <taxon>Gunneridae</taxon>
        <taxon>Pentapetalae</taxon>
        <taxon>rosids</taxon>
        <taxon>fabids</taxon>
        <taxon>Fabales</taxon>
        <taxon>Fabaceae</taxon>
        <taxon>Papilionoideae</taxon>
        <taxon>50 kb inversion clade</taxon>
        <taxon>NPAAA clade</taxon>
        <taxon>Hologalegina</taxon>
        <taxon>IRL clade</taxon>
        <taxon>Fabeae</taxon>
        <taxon>Lathyrus</taxon>
    </lineage>
</organism>
<evidence type="ECO:0000313" key="2">
    <source>
        <dbReference type="EMBL" id="KAI5406557.1"/>
    </source>
</evidence>
<sequence length="320" mass="36624">MLNYVSSCFIPTKCFDDLLVWTDTKNGGISLKQAYNFLVTSSPFDLWTSFPWNPCISPSKSMLMWRFLHNRLPTDENMTIIGFAFTSMCSLCNRECETSPHIFFDYKFVSHIWSWFKDIFYIHSPINNLLDCKQAMHIAASSIAGNYTNKASNSSMENLCILKKFNISIHPPKVRKTINVLWQPPNRGWIKCNIDNFDIGVPSFCSCGGIFRNDAANLMGSFVNFLGDGNVLLAELSVAMTAMEIARERKWNNLWIGSNSAIMVKAFTNFSLFSWKVRSKWANCICITHDINFLIPRIFKKVNGCADSLVIIDFMFKTNY</sequence>
<dbReference type="AlphaFoldDB" id="A0A9D4WRJ6"/>
<dbReference type="Gramene" id="Psat05G0304400-T1">
    <property type="protein sequence ID" value="KAI5406557.1"/>
    <property type="gene ID" value="KIW84_053044"/>
</dbReference>
<feature type="domain" description="Reverse transcriptase zinc-binding" evidence="1">
    <location>
        <begin position="30"/>
        <end position="113"/>
    </location>
</feature>
<accession>A0A9D4WRJ6</accession>
<dbReference type="GO" id="GO:0003676">
    <property type="term" value="F:nucleic acid binding"/>
    <property type="evidence" value="ECO:0007669"/>
    <property type="project" value="InterPro"/>
</dbReference>
<name>A0A9D4WRJ6_PEA</name>
<dbReference type="PANTHER" id="PTHR47723:SF23">
    <property type="entry name" value="REVERSE TRANSCRIPTASE-LIKE PROTEIN"/>
    <property type="match status" value="1"/>
</dbReference>
<evidence type="ECO:0000259" key="1">
    <source>
        <dbReference type="Pfam" id="PF13966"/>
    </source>
</evidence>
<reference evidence="2 3" key="1">
    <citation type="journal article" date="2022" name="Nat. Genet.">
        <title>Improved pea reference genome and pan-genome highlight genomic features and evolutionary characteristics.</title>
        <authorList>
            <person name="Yang T."/>
            <person name="Liu R."/>
            <person name="Luo Y."/>
            <person name="Hu S."/>
            <person name="Wang D."/>
            <person name="Wang C."/>
            <person name="Pandey M.K."/>
            <person name="Ge S."/>
            <person name="Xu Q."/>
            <person name="Li N."/>
            <person name="Li G."/>
            <person name="Huang Y."/>
            <person name="Saxena R.K."/>
            <person name="Ji Y."/>
            <person name="Li M."/>
            <person name="Yan X."/>
            <person name="He Y."/>
            <person name="Liu Y."/>
            <person name="Wang X."/>
            <person name="Xiang C."/>
            <person name="Varshney R.K."/>
            <person name="Ding H."/>
            <person name="Gao S."/>
            <person name="Zong X."/>
        </authorList>
    </citation>
    <scope>NUCLEOTIDE SEQUENCE [LARGE SCALE GENOMIC DNA]</scope>
    <source>
        <strain evidence="2 3">cv. Zhongwan 6</strain>
    </source>
</reference>
<evidence type="ECO:0000313" key="3">
    <source>
        <dbReference type="Proteomes" id="UP001058974"/>
    </source>
</evidence>
<dbReference type="Pfam" id="PF13966">
    <property type="entry name" value="zf-RVT"/>
    <property type="match status" value="1"/>
</dbReference>
<dbReference type="Gene3D" id="3.30.420.10">
    <property type="entry name" value="Ribonuclease H-like superfamily/Ribonuclease H"/>
    <property type="match status" value="1"/>
</dbReference>
<dbReference type="InterPro" id="IPR036397">
    <property type="entry name" value="RNaseH_sf"/>
</dbReference>
<dbReference type="CDD" id="cd06222">
    <property type="entry name" value="RNase_H_like"/>
    <property type="match status" value="1"/>
</dbReference>
<dbReference type="InterPro" id="IPR026960">
    <property type="entry name" value="RVT-Znf"/>
</dbReference>
<protein>
    <recommendedName>
        <fullName evidence="1">Reverse transcriptase zinc-binding domain-containing protein</fullName>
    </recommendedName>
</protein>
<keyword evidence="3" id="KW-1185">Reference proteome</keyword>
<dbReference type="PANTHER" id="PTHR47723">
    <property type="entry name" value="OS05G0353850 PROTEIN"/>
    <property type="match status" value="1"/>
</dbReference>
<comment type="caution">
    <text evidence="2">The sequence shown here is derived from an EMBL/GenBank/DDBJ whole genome shotgun (WGS) entry which is preliminary data.</text>
</comment>
<gene>
    <name evidence="2" type="ORF">KIW84_053044</name>
</gene>
<dbReference type="InterPro" id="IPR044730">
    <property type="entry name" value="RNase_H-like_dom_plant"/>
</dbReference>
<dbReference type="InterPro" id="IPR053151">
    <property type="entry name" value="RNase_H-like"/>
</dbReference>
<dbReference type="EMBL" id="JAMSHJ010000005">
    <property type="protein sequence ID" value="KAI5406557.1"/>
    <property type="molecule type" value="Genomic_DNA"/>
</dbReference>
<dbReference type="Proteomes" id="UP001058974">
    <property type="component" value="Chromosome 5"/>
</dbReference>